<evidence type="ECO:0000313" key="9">
    <source>
        <dbReference type="Proteomes" id="UP000241546"/>
    </source>
</evidence>
<feature type="region of interest" description="Disordered" evidence="7">
    <location>
        <begin position="236"/>
        <end position="276"/>
    </location>
</feature>
<evidence type="ECO:0000256" key="7">
    <source>
        <dbReference type="SAM" id="MobiDB-lite"/>
    </source>
</evidence>
<dbReference type="RefSeq" id="XP_024752732.1">
    <property type="nucleotide sequence ID" value="XM_024897794.1"/>
</dbReference>
<accession>A0A2T4BJB6</accession>
<protein>
    <recommendedName>
        <fullName evidence="6">Large ribosomal subunit protein bL27m</fullName>
    </recommendedName>
</protein>
<evidence type="ECO:0000256" key="6">
    <source>
        <dbReference type="ARBA" id="ARBA00035267"/>
    </source>
</evidence>
<organism evidence="8 9">
    <name type="scientific">Trichoderma citrinoviride</name>
    <dbReference type="NCBI Taxonomy" id="58853"/>
    <lineage>
        <taxon>Eukaryota</taxon>
        <taxon>Fungi</taxon>
        <taxon>Dikarya</taxon>
        <taxon>Ascomycota</taxon>
        <taxon>Pezizomycotina</taxon>
        <taxon>Sordariomycetes</taxon>
        <taxon>Hypocreomycetidae</taxon>
        <taxon>Hypocreales</taxon>
        <taxon>Hypocreaceae</taxon>
        <taxon>Trichoderma</taxon>
    </lineage>
</organism>
<dbReference type="PRINTS" id="PR00063">
    <property type="entry name" value="RIBOSOMALL27"/>
</dbReference>
<dbReference type="PANTHER" id="PTHR15893">
    <property type="entry name" value="RIBOSOMAL PROTEIN L27"/>
    <property type="match status" value="1"/>
</dbReference>
<comment type="subcellular location">
    <subcellularLocation>
        <location evidence="1">Mitochondrion</location>
    </subcellularLocation>
</comment>
<dbReference type="AlphaFoldDB" id="A0A2T4BJB6"/>
<dbReference type="EMBL" id="KZ680208">
    <property type="protein sequence ID" value="PTB69412.1"/>
    <property type="molecule type" value="Genomic_DNA"/>
</dbReference>
<dbReference type="OrthoDB" id="1867012at2759"/>
<evidence type="ECO:0000313" key="8">
    <source>
        <dbReference type="EMBL" id="PTB69412.1"/>
    </source>
</evidence>
<dbReference type="FunFam" id="2.40.50.100:FF:000042">
    <property type="entry name" value="50S ribosomal protein L27"/>
    <property type="match status" value="1"/>
</dbReference>
<keyword evidence="4" id="KW-0496">Mitochondrion</keyword>
<evidence type="ECO:0000256" key="1">
    <source>
        <dbReference type="ARBA" id="ARBA00004173"/>
    </source>
</evidence>
<evidence type="ECO:0000256" key="3">
    <source>
        <dbReference type="ARBA" id="ARBA00022980"/>
    </source>
</evidence>
<keyword evidence="5" id="KW-0687">Ribonucleoprotein</keyword>
<feature type="compositionally biased region" description="Basic residues" evidence="7">
    <location>
        <begin position="259"/>
        <end position="276"/>
    </location>
</feature>
<sequence length="276" mass="30957">MAMRFLSIQRPLLAAAAAAGISRPSVASSLVAPIGAQLANALVEGRRNASVKAQGAYKKKSKRGIPNKLGAKRTGDQFVIPGNILYKQRGTHWWPGENCIMGRDHTIHAMATGYVKYYRDPARHPDRKYIGVVFNKEDTLPYPQHAERKRKLNKTVHAMRAEAQPEGVSPSGIPFEVTRVEAGEPDRLLRLRADYSYREDNWRIGRLVKTTGLKTKAFRTRKQWFRHRRWRREREIAGQKEAARKRAESGGGGKVVKAISKKAAKKAAKKAGKKAK</sequence>
<name>A0A2T4BJB6_9HYPO</name>
<evidence type="ECO:0000256" key="2">
    <source>
        <dbReference type="ARBA" id="ARBA00010797"/>
    </source>
</evidence>
<dbReference type="SUPFAM" id="SSF110324">
    <property type="entry name" value="Ribosomal L27 protein-like"/>
    <property type="match status" value="1"/>
</dbReference>
<dbReference type="GO" id="GO:0006412">
    <property type="term" value="P:translation"/>
    <property type="evidence" value="ECO:0007669"/>
    <property type="project" value="InterPro"/>
</dbReference>
<dbReference type="GO" id="GO:0005762">
    <property type="term" value="C:mitochondrial large ribosomal subunit"/>
    <property type="evidence" value="ECO:0007669"/>
    <property type="project" value="TreeGrafter"/>
</dbReference>
<evidence type="ECO:0000256" key="4">
    <source>
        <dbReference type="ARBA" id="ARBA00023128"/>
    </source>
</evidence>
<dbReference type="InterPro" id="IPR001684">
    <property type="entry name" value="Ribosomal_bL27"/>
</dbReference>
<dbReference type="GO" id="GO:0003735">
    <property type="term" value="F:structural constituent of ribosome"/>
    <property type="evidence" value="ECO:0007669"/>
    <property type="project" value="InterPro"/>
</dbReference>
<keyword evidence="3" id="KW-0689">Ribosomal protein</keyword>
<dbReference type="Proteomes" id="UP000241546">
    <property type="component" value="Unassembled WGS sequence"/>
</dbReference>
<feature type="compositionally biased region" description="Basic and acidic residues" evidence="7">
    <location>
        <begin position="236"/>
        <end position="248"/>
    </location>
</feature>
<evidence type="ECO:0000256" key="5">
    <source>
        <dbReference type="ARBA" id="ARBA00023274"/>
    </source>
</evidence>
<gene>
    <name evidence="8" type="ORF">BBK36DRAFT_16808</name>
</gene>
<keyword evidence="9" id="KW-1185">Reference proteome</keyword>
<proteinExistence type="inferred from homology"/>
<dbReference type="PANTHER" id="PTHR15893:SF0">
    <property type="entry name" value="LARGE RIBOSOMAL SUBUNIT PROTEIN BL27M"/>
    <property type="match status" value="1"/>
</dbReference>
<dbReference type="Gene3D" id="2.40.50.100">
    <property type="match status" value="1"/>
</dbReference>
<dbReference type="Pfam" id="PF01016">
    <property type="entry name" value="Ribosomal_L27"/>
    <property type="match status" value="1"/>
</dbReference>
<dbReference type="GeneID" id="36605912"/>
<comment type="similarity">
    <text evidence="2">Belongs to the bacterial ribosomal protein bL27 family.</text>
</comment>
<reference evidence="9" key="1">
    <citation type="submission" date="2016-07" db="EMBL/GenBank/DDBJ databases">
        <title>Multiple horizontal gene transfer events from other fungi enriched the ability of initially mycotrophic Trichoderma (Ascomycota) to feed on dead plant biomass.</title>
        <authorList>
            <consortium name="DOE Joint Genome Institute"/>
            <person name="Atanasova L."/>
            <person name="Chenthamara K."/>
            <person name="Zhang J."/>
            <person name="Grujic M."/>
            <person name="Henrissat B."/>
            <person name="Kuo A."/>
            <person name="Aerts A."/>
            <person name="Salamov A."/>
            <person name="Lipzen A."/>
            <person name="Labutti K."/>
            <person name="Barry K."/>
            <person name="Miao Y."/>
            <person name="Rahimi M.J."/>
            <person name="Shen Q."/>
            <person name="Grigoriev I.V."/>
            <person name="Kubicek C.P."/>
            <person name="Druzhinina I.S."/>
        </authorList>
    </citation>
    <scope>NUCLEOTIDE SEQUENCE [LARGE SCALE GENOMIC DNA]</scope>
    <source>
        <strain evidence="9">TUCIM 6016</strain>
    </source>
</reference>